<evidence type="ECO:0000256" key="1">
    <source>
        <dbReference type="ARBA" id="ARBA00004202"/>
    </source>
</evidence>
<dbReference type="GO" id="GO:0000139">
    <property type="term" value="C:Golgi membrane"/>
    <property type="evidence" value="ECO:0007669"/>
    <property type="project" value="UniProtKB-SubCell"/>
</dbReference>
<comment type="similarity">
    <text evidence="5">Belongs to the SFH family.</text>
</comment>
<organism evidence="7 8">
    <name type="scientific">Pisum sativum</name>
    <name type="common">Garden pea</name>
    <name type="synonym">Lathyrus oleraceus</name>
    <dbReference type="NCBI Taxonomy" id="3888"/>
    <lineage>
        <taxon>Eukaryota</taxon>
        <taxon>Viridiplantae</taxon>
        <taxon>Streptophyta</taxon>
        <taxon>Embryophyta</taxon>
        <taxon>Tracheophyta</taxon>
        <taxon>Spermatophyta</taxon>
        <taxon>Magnoliopsida</taxon>
        <taxon>eudicotyledons</taxon>
        <taxon>Gunneridae</taxon>
        <taxon>Pentapetalae</taxon>
        <taxon>rosids</taxon>
        <taxon>fabids</taxon>
        <taxon>Fabales</taxon>
        <taxon>Fabaceae</taxon>
        <taxon>Papilionoideae</taxon>
        <taxon>50 kb inversion clade</taxon>
        <taxon>NPAAA clade</taxon>
        <taxon>Hologalegina</taxon>
        <taxon>IRL clade</taxon>
        <taxon>Fabeae</taxon>
        <taxon>Lathyrus</taxon>
    </lineage>
</organism>
<dbReference type="PANTHER" id="PTHR45657:SF8">
    <property type="entry name" value="PHOSPHATIDYLINOSITOL_PHOSPHATIDYLCHOLINE TRANSFER PROTEIN SFH13"/>
    <property type="match status" value="1"/>
</dbReference>
<proteinExistence type="inferred from homology"/>
<keyword evidence="4" id="KW-0333">Golgi apparatus</keyword>
<dbReference type="Gramene" id="Psat03G0195000-T1">
    <property type="protein sequence ID" value="KAI5426339.1"/>
    <property type="gene ID" value="KIW84_031950"/>
</dbReference>
<dbReference type="SUPFAM" id="SSF52087">
    <property type="entry name" value="CRAL/TRIO domain"/>
    <property type="match status" value="1"/>
</dbReference>
<dbReference type="PROSITE" id="PS50191">
    <property type="entry name" value="CRAL_TRIO"/>
    <property type="match status" value="1"/>
</dbReference>
<keyword evidence="3" id="KW-0813">Transport</keyword>
<dbReference type="AlphaFoldDB" id="A0A9D5B1K7"/>
<evidence type="ECO:0000259" key="6">
    <source>
        <dbReference type="PROSITE" id="PS50191"/>
    </source>
</evidence>
<reference evidence="7 8" key="1">
    <citation type="journal article" date="2022" name="Nat. Genet.">
        <title>Improved pea reference genome and pan-genome highlight genomic features and evolutionary characteristics.</title>
        <authorList>
            <person name="Yang T."/>
            <person name="Liu R."/>
            <person name="Luo Y."/>
            <person name="Hu S."/>
            <person name="Wang D."/>
            <person name="Wang C."/>
            <person name="Pandey M.K."/>
            <person name="Ge S."/>
            <person name="Xu Q."/>
            <person name="Li N."/>
            <person name="Li G."/>
            <person name="Huang Y."/>
            <person name="Saxena R.K."/>
            <person name="Ji Y."/>
            <person name="Li M."/>
            <person name="Yan X."/>
            <person name="He Y."/>
            <person name="Liu Y."/>
            <person name="Wang X."/>
            <person name="Xiang C."/>
            <person name="Varshney R.K."/>
            <person name="Ding H."/>
            <person name="Gao S."/>
            <person name="Zong X."/>
        </authorList>
    </citation>
    <scope>NUCLEOTIDE SEQUENCE [LARGE SCALE GENOMIC DNA]</scope>
    <source>
        <strain evidence="7 8">cv. Zhongwan 6</strain>
    </source>
</reference>
<evidence type="ECO:0000256" key="2">
    <source>
        <dbReference type="ARBA" id="ARBA00004395"/>
    </source>
</evidence>
<keyword evidence="8" id="KW-1185">Reference proteome</keyword>
<evidence type="ECO:0000256" key="3">
    <source>
        <dbReference type="ARBA" id="ARBA00022927"/>
    </source>
</evidence>
<dbReference type="CDD" id="cd00170">
    <property type="entry name" value="SEC14"/>
    <property type="match status" value="1"/>
</dbReference>
<evidence type="ECO:0000256" key="4">
    <source>
        <dbReference type="ARBA" id="ARBA00023034"/>
    </source>
</evidence>
<dbReference type="InterPro" id="IPR001251">
    <property type="entry name" value="CRAL-TRIO_dom"/>
</dbReference>
<dbReference type="GO" id="GO:0015031">
    <property type="term" value="P:protein transport"/>
    <property type="evidence" value="ECO:0007669"/>
    <property type="project" value="UniProtKB-KW"/>
</dbReference>
<dbReference type="PANTHER" id="PTHR45657">
    <property type="entry name" value="CRAL-TRIO DOMAIN-CONTAINING PROTEIN YKL091C-RELATED"/>
    <property type="match status" value="1"/>
</dbReference>
<name>A0A9D5B1K7_PEA</name>
<protein>
    <recommendedName>
        <fullName evidence="6">CRAL-TRIO domain-containing protein</fullName>
    </recommendedName>
</protein>
<evidence type="ECO:0000313" key="8">
    <source>
        <dbReference type="Proteomes" id="UP001058974"/>
    </source>
</evidence>
<dbReference type="Pfam" id="PF00650">
    <property type="entry name" value="CRAL_TRIO"/>
    <property type="match status" value="1"/>
</dbReference>
<dbReference type="GO" id="GO:0005886">
    <property type="term" value="C:plasma membrane"/>
    <property type="evidence" value="ECO:0007669"/>
    <property type="project" value="UniProtKB-SubCell"/>
</dbReference>
<dbReference type="InterPro" id="IPR051026">
    <property type="entry name" value="PI/PC_transfer"/>
</dbReference>
<dbReference type="EMBL" id="JAMSHJ010000003">
    <property type="protein sequence ID" value="KAI5426339.1"/>
    <property type="molecule type" value="Genomic_DNA"/>
</dbReference>
<evidence type="ECO:0000256" key="5">
    <source>
        <dbReference type="ARBA" id="ARBA00038020"/>
    </source>
</evidence>
<dbReference type="InterPro" id="IPR036865">
    <property type="entry name" value="CRAL-TRIO_dom_sf"/>
</dbReference>
<feature type="domain" description="CRAL-TRIO" evidence="6">
    <location>
        <begin position="1"/>
        <end position="62"/>
    </location>
</feature>
<gene>
    <name evidence="7" type="ORF">KIW84_031950</name>
</gene>
<comment type="caution">
    <text evidence="7">The sequence shown here is derived from an EMBL/GenBank/DDBJ whole genome shotgun (WGS) entry which is preliminary data.</text>
</comment>
<dbReference type="Gene3D" id="3.40.525.10">
    <property type="entry name" value="CRAL-TRIO lipid binding domain"/>
    <property type="match status" value="1"/>
</dbReference>
<evidence type="ECO:0000313" key="7">
    <source>
        <dbReference type="EMBL" id="KAI5426339.1"/>
    </source>
</evidence>
<dbReference type="Proteomes" id="UP001058974">
    <property type="component" value="Chromosome 3"/>
</dbReference>
<sequence length="175" mass="19420">MHIVNAGTGFKRMLWPAAQKFLDPKTTAKIQILESKSLYKLQEVIDSSQLPDFLGGSCTCSRDGGCLRTNKGPWNDHNIMKLVHNRVASCRPEETEKWTAKHHKHKRNLSLEKTLNVSTTSTAPQVENHTVAYVNVSTGIATASNEVSSALPVNSTSMVESSVNQKRNNFKIKQT</sequence>
<keyword evidence="3" id="KW-0653">Protein transport</keyword>
<comment type="subcellular location">
    <subcellularLocation>
        <location evidence="1">Cell membrane</location>
        <topology evidence="1">Peripheral membrane protein</topology>
    </subcellularLocation>
    <subcellularLocation>
        <location evidence="2">Golgi apparatus membrane</location>
        <topology evidence="2">Peripheral membrane protein</topology>
    </subcellularLocation>
</comment>
<accession>A0A9D5B1K7</accession>